<dbReference type="NCBIfam" id="TIGR00369">
    <property type="entry name" value="unchar_dom_1"/>
    <property type="match status" value="1"/>
</dbReference>
<comment type="caution">
    <text evidence="3">The sequence shown here is derived from an EMBL/GenBank/DDBJ whole genome shotgun (WGS) entry which is preliminary data.</text>
</comment>
<sequence>MNISDPNVLARACADAMWPDDKAAQAIGVTVSDVAPGRATTTFTVTEAMVNGHDICHGGYIFMLADTAFAYSCNTYNQRTVAQHCSIDFMAPAHSGETLIARAEERSRGGRSGIYDISVTTSDGRKIAEFRGLSRTIKGTLVNTASDEGAPQ</sequence>
<dbReference type="InterPro" id="IPR011973">
    <property type="entry name" value="PaaD"/>
</dbReference>
<dbReference type="EMBL" id="JAOQNS010000004">
    <property type="protein sequence ID" value="MCW2307455.1"/>
    <property type="molecule type" value="Genomic_DNA"/>
</dbReference>
<dbReference type="InterPro" id="IPR006683">
    <property type="entry name" value="Thioestr_dom"/>
</dbReference>
<accession>A0ABT3HAN8</accession>
<feature type="domain" description="Thioesterase" evidence="2">
    <location>
        <begin position="55"/>
        <end position="127"/>
    </location>
</feature>
<dbReference type="NCBIfam" id="TIGR02286">
    <property type="entry name" value="PaaD"/>
    <property type="match status" value="1"/>
</dbReference>
<dbReference type="InterPro" id="IPR003736">
    <property type="entry name" value="PAAI_dom"/>
</dbReference>
<evidence type="ECO:0000313" key="3">
    <source>
        <dbReference type="EMBL" id="MCW2307455.1"/>
    </source>
</evidence>
<evidence type="ECO:0000256" key="1">
    <source>
        <dbReference type="ARBA" id="ARBA00022801"/>
    </source>
</evidence>
<evidence type="ECO:0000313" key="4">
    <source>
        <dbReference type="Proteomes" id="UP001209755"/>
    </source>
</evidence>
<gene>
    <name evidence="3" type="ORF">M2319_001786</name>
</gene>
<name>A0ABT3HAN8_9HYPH</name>
<dbReference type="Proteomes" id="UP001209755">
    <property type="component" value="Unassembled WGS sequence"/>
</dbReference>
<reference evidence="4" key="1">
    <citation type="submission" date="2023-07" db="EMBL/GenBank/DDBJ databases">
        <title>Genome sequencing of Purple Non-Sulfur Bacteria from various extreme environments.</title>
        <authorList>
            <person name="Mayer M."/>
        </authorList>
    </citation>
    <scope>NUCLEOTIDE SEQUENCE [LARGE SCALE GENOMIC DNA]</scope>
    <source>
        <strain evidence="4">DSM 17935</strain>
    </source>
</reference>
<keyword evidence="4" id="KW-1185">Reference proteome</keyword>
<dbReference type="EC" id="3.1.2.-" evidence="3"/>
<dbReference type="GO" id="GO:0016787">
    <property type="term" value="F:hydrolase activity"/>
    <property type="evidence" value="ECO:0007669"/>
    <property type="project" value="UniProtKB-KW"/>
</dbReference>
<dbReference type="InterPro" id="IPR029069">
    <property type="entry name" value="HotDog_dom_sf"/>
</dbReference>
<proteinExistence type="predicted"/>
<dbReference type="CDD" id="cd03443">
    <property type="entry name" value="PaaI_thioesterase"/>
    <property type="match status" value="1"/>
</dbReference>
<keyword evidence="1 3" id="KW-0378">Hydrolase</keyword>
<dbReference type="PANTHER" id="PTHR42856:SF1">
    <property type="entry name" value="ACYL-COENZYME A THIOESTERASE PAAI"/>
    <property type="match status" value="1"/>
</dbReference>
<dbReference type="InterPro" id="IPR052723">
    <property type="entry name" value="Acyl-CoA_thioesterase_PaaI"/>
</dbReference>
<dbReference type="PANTHER" id="PTHR42856">
    <property type="entry name" value="ACYL-COENZYME A THIOESTERASE PAAI"/>
    <property type="match status" value="1"/>
</dbReference>
<protein>
    <submittedName>
        <fullName evidence="3">Acyl-CoA thioesterase</fullName>
        <ecNumber evidence="3">3.1.2.-</ecNumber>
    </submittedName>
</protein>
<organism evidence="3 4">
    <name type="scientific">Rhodobium gokarnense</name>
    <dbReference type="NCBI Taxonomy" id="364296"/>
    <lineage>
        <taxon>Bacteria</taxon>
        <taxon>Pseudomonadati</taxon>
        <taxon>Pseudomonadota</taxon>
        <taxon>Alphaproteobacteria</taxon>
        <taxon>Hyphomicrobiales</taxon>
        <taxon>Rhodobiaceae</taxon>
        <taxon>Rhodobium</taxon>
    </lineage>
</organism>
<dbReference type="Gene3D" id="3.10.129.10">
    <property type="entry name" value="Hotdog Thioesterase"/>
    <property type="match status" value="1"/>
</dbReference>
<dbReference type="Pfam" id="PF03061">
    <property type="entry name" value="4HBT"/>
    <property type="match status" value="1"/>
</dbReference>
<evidence type="ECO:0000259" key="2">
    <source>
        <dbReference type="Pfam" id="PF03061"/>
    </source>
</evidence>
<dbReference type="SUPFAM" id="SSF54637">
    <property type="entry name" value="Thioesterase/thiol ester dehydrase-isomerase"/>
    <property type="match status" value="1"/>
</dbReference>